<dbReference type="InterPro" id="IPR004089">
    <property type="entry name" value="MCPsignal_dom"/>
</dbReference>
<evidence type="ECO:0000256" key="2">
    <source>
        <dbReference type="ARBA" id="ARBA00022481"/>
    </source>
</evidence>
<dbReference type="CDD" id="cd19411">
    <property type="entry name" value="MCP2201-like_sensor"/>
    <property type="match status" value="1"/>
</dbReference>
<dbReference type="GO" id="GO:0006935">
    <property type="term" value="P:chemotaxis"/>
    <property type="evidence" value="ECO:0007669"/>
    <property type="project" value="TreeGrafter"/>
</dbReference>
<dbReference type="InterPro" id="IPR047347">
    <property type="entry name" value="YvaQ-like_sensor"/>
</dbReference>
<dbReference type="InterPro" id="IPR051310">
    <property type="entry name" value="MCP_chemotaxis"/>
</dbReference>
<evidence type="ECO:0000256" key="3">
    <source>
        <dbReference type="ARBA" id="ARBA00029447"/>
    </source>
</evidence>
<dbReference type="PANTHER" id="PTHR43531">
    <property type="entry name" value="PROTEIN ICFG"/>
    <property type="match status" value="1"/>
</dbReference>
<comment type="similarity">
    <text evidence="3">Belongs to the methyl-accepting chemotaxis (MCP) protein family.</text>
</comment>
<proteinExistence type="inferred from homology"/>
<accession>A0A1W6LCC0</accession>
<evidence type="ECO:0000256" key="1">
    <source>
        <dbReference type="ARBA" id="ARBA00004370"/>
    </source>
</evidence>
<dbReference type="SUPFAM" id="SSF58104">
    <property type="entry name" value="Methyl-accepting chemotaxis protein (MCP) signaling domain"/>
    <property type="match status" value="1"/>
</dbReference>
<sequence length="585" mass="60853">MNFKTLSIGKRLGLSFLATLTITALIAATGVWRLETLKDASAHLATVEMERQALTQGWAALIRMNWVRASAALTSSDRAVQDALKIEMDTASAQIGEKQKRLEAMVDDDTGRKLLDEVARTREAYRVKRAALQKQKQAGEDVVGAVHGELRPLADTYLASLDAIEKSMSDRLAESQAATASAATASQWLLGLGAGAAIALGVLLGWLTSRSIIRPVRHAARSAEAIAQGDLTLAIDPVGPTETRVLLTAVRDMRDRLATIVHGVRQNAECVAMASGEIADGNNDLSARTEEQASALEETSSSMEQLSGTVRQNADNAAQANQLAMHASDVAAQGGEVVSRVVETMKGINDSSKKIVDIIGVIDGIAFQTNILALNAAVEAARAGEQGRGFAVVAGEVRSLAQRSAEAAKEIKTLISTSVERVEQGTNLVDQAGGTMEEVVTAIRRVTDIVGEISSASSEQSLGVSQVGEAMAQMDQATQQNAALVEESAAAAESLKAQAQQLVAAVAVFRLASGGTPAPVAAPAPAPRAPAPVIQRTMGGAPLAPAPQPAKVVRSTVKAPAAPAPAPTPAPALATTAAGDDWETF</sequence>
<evidence type="ECO:0000313" key="4">
    <source>
        <dbReference type="EMBL" id="ARN21847.1"/>
    </source>
</evidence>
<dbReference type="PROSITE" id="PS50885">
    <property type="entry name" value="HAMP"/>
    <property type="match status" value="1"/>
</dbReference>
<protein>
    <submittedName>
        <fullName evidence="4">Chemotaxis protein</fullName>
    </submittedName>
</protein>
<evidence type="ECO:0000313" key="5">
    <source>
        <dbReference type="Proteomes" id="UP000193427"/>
    </source>
</evidence>
<keyword evidence="2" id="KW-0488">Methylation</keyword>
<dbReference type="PROSITE" id="PS50111">
    <property type="entry name" value="CHEMOTAXIS_TRANSDUC_2"/>
    <property type="match status" value="1"/>
</dbReference>
<dbReference type="OrthoDB" id="5441488at2"/>
<name>A0A1W6LCC0_9BURK</name>
<dbReference type="RefSeq" id="WP_085752144.1">
    <property type="nucleotide sequence ID" value="NZ_BSPR01000006.1"/>
</dbReference>
<reference evidence="4 5" key="1">
    <citation type="submission" date="2016-04" db="EMBL/GenBank/DDBJ databases">
        <title>Complete genome sequence of natural rubber-degrading, novel Gram-negative bacterium, Rhizobacter gummiphilus strain NS21.</title>
        <authorList>
            <person name="Tabata M."/>
            <person name="Kasai D."/>
            <person name="Fukuda M."/>
        </authorList>
    </citation>
    <scope>NUCLEOTIDE SEQUENCE [LARGE SCALE GENOMIC DNA]</scope>
    <source>
        <strain evidence="4 5">NS21</strain>
    </source>
</reference>
<gene>
    <name evidence="4" type="ORF">A4W93_19170</name>
</gene>
<keyword evidence="5" id="KW-1185">Reference proteome</keyword>
<dbReference type="Proteomes" id="UP000193427">
    <property type="component" value="Chromosome"/>
</dbReference>
<dbReference type="GO" id="GO:0004888">
    <property type="term" value="F:transmembrane signaling receptor activity"/>
    <property type="evidence" value="ECO:0007669"/>
    <property type="project" value="TreeGrafter"/>
</dbReference>
<dbReference type="Pfam" id="PF00015">
    <property type="entry name" value="MCPsignal"/>
    <property type="match status" value="1"/>
</dbReference>
<dbReference type="Pfam" id="PF12729">
    <property type="entry name" value="4HB_MCP_1"/>
    <property type="match status" value="1"/>
</dbReference>
<dbReference type="PANTHER" id="PTHR43531:SF14">
    <property type="entry name" value="METHYL-ACCEPTING CHEMOTAXIS PROTEIN I-RELATED"/>
    <property type="match status" value="1"/>
</dbReference>
<dbReference type="InterPro" id="IPR024478">
    <property type="entry name" value="HlyB_4HB_MCP"/>
</dbReference>
<dbReference type="KEGG" id="rgu:A4W93_19170"/>
<dbReference type="Pfam" id="PF00672">
    <property type="entry name" value="HAMP"/>
    <property type="match status" value="1"/>
</dbReference>
<dbReference type="Gene3D" id="1.10.287.950">
    <property type="entry name" value="Methyl-accepting chemotaxis protein"/>
    <property type="match status" value="1"/>
</dbReference>
<dbReference type="STRING" id="946333.A4W93_19170"/>
<dbReference type="FunFam" id="1.10.287.950:FF:000001">
    <property type="entry name" value="Methyl-accepting chemotaxis sensory transducer"/>
    <property type="match status" value="1"/>
</dbReference>
<organism evidence="4 5">
    <name type="scientific">Piscinibacter gummiphilus</name>
    <dbReference type="NCBI Taxonomy" id="946333"/>
    <lineage>
        <taxon>Bacteria</taxon>
        <taxon>Pseudomonadati</taxon>
        <taxon>Pseudomonadota</taxon>
        <taxon>Betaproteobacteria</taxon>
        <taxon>Burkholderiales</taxon>
        <taxon>Sphaerotilaceae</taxon>
        <taxon>Piscinibacter</taxon>
    </lineage>
</organism>
<dbReference type="SMART" id="SM00283">
    <property type="entry name" value="MA"/>
    <property type="match status" value="1"/>
</dbReference>
<dbReference type="InterPro" id="IPR003660">
    <property type="entry name" value="HAMP_dom"/>
</dbReference>
<dbReference type="EMBL" id="CP015118">
    <property type="protein sequence ID" value="ARN21847.1"/>
    <property type="molecule type" value="Genomic_DNA"/>
</dbReference>
<dbReference type="CDD" id="cd06225">
    <property type="entry name" value="HAMP"/>
    <property type="match status" value="1"/>
</dbReference>
<dbReference type="AlphaFoldDB" id="A0A1W6LCC0"/>
<dbReference type="GO" id="GO:0005886">
    <property type="term" value="C:plasma membrane"/>
    <property type="evidence" value="ECO:0007669"/>
    <property type="project" value="TreeGrafter"/>
</dbReference>
<dbReference type="SMART" id="SM00304">
    <property type="entry name" value="HAMP"/>
    <property type="match status" value="1"/>
</dbReference>
<dbReference type="CDD" id="cd11386">
    <property type="entry name" value="MCP_signal"/>
    <property type="match status" value="1"/>
</dbReference>
<comment type="subcellular location">
    <subcellularLocation>
        <location evidence="1">Membrane</location>
    </subcellularLocation>
</comment>
<dbReference type="GO" id="GO:0007165">
    <property type="term" value="P:signal transduction"/>
    <property type="evidence" value="ECO:0007669"/>
    <property type="project" value="InterPro"/>
</dbReference>